<gene>
    <name evidence="4" type="ORF">POREN0001_1534</name>
</gene>
<feature type="domain" description="Bacteriophage T5 Orf172 DNA-binding" evidence="3">
    <location>
        <begin position="315"/>
        <end position="398"/>
    </location>
</feature>
<sequence length="438" mass="50737">MGIMGLFNKKELAKIAELERENTLLKQRIEALSPFEPILNVTTELNLLREEYDSLRKQYSIALNVFQNLRTEISAYEEYSEMIEYGLYKPHFKFETSEKFKDEIAKVRDKQKEMIKDGLAAIGGDRITWNDSLAQGAAMVKREKQLMLRAFNGECDSFIASVDWNNILRMEDRIEKSFNAINRVYKTQGVSLSPRYKSLKLDELRLTHEYHVKRHEEQEEQRAIREQMREEEKAMRDAERARQKAEKEQQTYMLALEKARKELGTAAGEQQEKLLSRIAELEAGLVDAETLKQKAISMAQQTKMGYVYVISNIGSFGEDVYKIGMTRRLEPMDRVRELGDASVPFPFDVHAMIFSEDAPAMESALHNKFDDMRVNMINPRKEFFHVPLHMIEKEAKKMGATIEFTLLAEAMEYRETQQVLSSKNAKESVPPSKFPSSI</sequence>
<dbReference type="Proteomes" id="UP000004295">
    <property type="component" value="Unassembled WGS sequence"/>
</dbReference>
<dbReference type="eggNOG" id="COG1196">
    <property type="taxonomic scope" value="Bacteria"/>
</dbReference>
<accession>C3JB91</accession>
<proteinExistence type="predicted"/>
<comment type="caution">
    <text evidence="4">The sequence shown here is derived from an EMBL/GenBank/DDBJ whole genome shotgun (WGS) entry which is preliminary data.</text>
</comment>
<feature type="region of interest" description="Disordered" evidence="2">
    <location>
        <begin position="217"/>
        <end position="247"/>
    </location>
</feature>
<keyword evidence="5" id="KW-1185">Reference proteome</keyword>
<evidence type="ECO:0000256" key="2">
    <source>
        <dbReference type="SAM" id="MobiDB-lite"/>
    </source>
</evidence>
<dbReference type="InterPro" id="IPR025280">
    <property type="entry name" value="SNIPE"/>
</dbReference>
<dbReference type="AlphaFoldDB" id="C3JB91"/>
<feature type="region of interest" description="Disordered" evidence="2">
    <location>
        <begin position="419"/>
        <end position="438"/>
    </location>
</feature>
<dbReference type="STRING" id="553175.POREN0001_1534"/>
<evidence type="ECO:0000259" key="3">
    <source>
        <dbReference type="SMART" id="SM00974"/>
    </source>
</evidence>
<dbReference type="Pfam" id="PF13455">
    <property type="entry name" value="MUG113"/>
    <property type="match status" value="1"/>
</dbReference>
<dbReference type="SMART" id="SM00974">
    <property type="entry name" value="T5orf172"/>
    <property type="match status" value="1"/>
</dbReference>
<dbReference type="EMBL" id="ACNN01000024">
    <property type="protein sequence ID" value="EEN82584.1"/>
    <property type="molecule type" value="Genomic_DNA"/>
</dbReference>
<dbReference type="Pfam" id="PF13250">
    <property type="entry name" value="SNIPE"/>
    <property type="match status" value="1"/>
</dbReference>
<keyword evidence="1" id="KW-0175">Coiled coil</keyword>
<evidence type="ECO:0000313" key="4">
    <source>
        <dbReference type="EMBL" id="EEN82584.1"/>
    </source>
</evidence>
<dbReference type="InterPro" id="IPR018306">
    <property type="entry name" value="Phage_T5_Orf172_DNA-bd"/>
</dbReference>
<organism evidence="4 5">
    <name type="scientific">Porphyromonas endodontalis (strain ATCC 35406 / DSM 24491 / JCM 8526 / CCUG 16442 / BCRC 14492 / NCTC 13058 / HG 370)</name>
    <name type="common">Bacteroides endodontalis</name>
    <dbReference type="NCBI Taxonomy" id="553175"/>
    <lineage>
        <taxon>Bacteria</taxon>
        <taxon>Pseudomonadati</taxon>
        <taxon>Bacteroidota</taxon>
        <taxon>Bacteroidia</taxon>
        <taxon>Bacteroidales</taxon>
        <taxon>Porphyromonadaceae</taxon>
        <taxon>Porphyromonas</taxon>
    </lineage>
</organism>
<feature type="coiled-coil region" evidence="1">
    <location>
        <begin position="8"/>
        <end position="65"/>
    </location>
</feature>
<evidence type="ECO:0000256" key="1">
    <source>
        <dbReference type="SAM" id="Coils"/>
    </source>
</evidence>
<evidence type="ECO:0000313" key="5">
    <source>
        <dbReference type="Proteomes" id="UP000004295"/>
    </source>
</evidence>
<protein>
    <recommendedName>
        <fullName evidence="3">Bacteriophage T5 Orf172 DNA-binding domain-containing protein</fullName>
    </recommendedName>
</protein>
<name>C3JB91_POREA</name>
<reference evidence="4 5" key="1">
    <citation type="submission" date="2009-04" db="EMBL/GenBank/DDBJ databases">
        <authorList>
            <person name="Sebastian Y."/>
            <person name="Madupu R."/>
            <person name="Durkin A.S."/>
            <person name="Torralba M."/>
            <person name="Methe B."/>
            <person name="Sutton G.G."/>
            <person name="Strausberg R.L."/>
            <person name="Nelson K.E."/>
        </authorList>
    </citation>
    <scope>NUCLEOTIDE SEQUENCE [LARGE SCALE GENOMIC DNA]</scope>
    <source>
        <strain evidence="5">ATCC 35406 / BCRC 14492 / JCM 8526 / NCTC 13058 / HG 370</strain>
    </source>
</reference>